<evidence type="ECO:0000313" key="2">
    <source>
        <dbReference type="EMBL" id="GAA4612287.1"/>
    </source>
</evidence>
<feature type="region of interest" description="Disordered" evidence="1">
    <location>
        <begin position="26"/>
        <end position="62"/>
    </location>
</feature>
<reference evidence="3" key="1">
    <citation type="journal article" date="2019" name="Int. J. Syst. Evol. Microbiol.">
        <title>The Global Catalogue of Microorganisms (GCM) 10K type strain sequencing project: providing services to taxonomists for standard genome sequencing and annotation.</title>
        <authorList>
            <consortium name="The Broad Institute Genomics Platform"/>
            <consortium name="The Broad Institute Genome Sequencing Center for Infectious Disease"/>
            <person name="Wu L."/>
            <person name="Ma J."/>
        </authorList>
    </citation>
    <scope>NUCLEOTIDE SEQUENCE [LARGE SCALE GENOMIC DNA]</scope>
    <source>
        <strain evidence="3">JCM 17938</strain>
    </source>
</reference>
<comment type="caution">
    <text evidence="2">The sequence shown here is derived from an EMBL/GenBank/DDBJ whole genome shotgun (WGS) entry which is preliminary data.</text>
</comment>
<proteinExistence type="predicted"/>
<organism evidence="2 3">
    <name type="scientific">Actinoallomurus liliacearum</name>
    <dbReference type="NCBI Taxonomy" id="1080073"/>
    <lineage>
        <taxon>Bacteria</taxon>
        <taxon>Bacillati</taxon>
        <taxon>Actinomycetota</taxon>
        <taxon>Actinomycetes</taxon>
        <taxon>Streptosporangiales</taxon>
        <taxon>Thermomonosporaceae</taxon>
        <taxon>Actinoallomurus</taxon>
    </lineage>
</organism>
<gene>
    <name evidence="2" type="ORF">GCM10023195_52550</name>
</gene>
<accession>A0ABP8TQ58</accession>
<sequence>MVEHLRLDVDHVEPPSRAELRRHVQGLQPGAGADLEDPFPGAGAQAIARGTSGKTAIATAVA</sequence>
<dbReference type="RefSeq" id="WP_345359800.1">
    <property type="nucleotide sequence ID" value="NZ_BAABHJ010000020.1"/>
</dbReference>
<evidence type="ECO:0000313" key="3">
    <source>
        <dbReference type="Proteomes" id="UP001500212"/>
    </source>
</evidence>
<keyword evidence="3" id="KW-1185">Reference proteome</keyword>
<dbReference type="Proteomes" id="UP001500212">
    <property type="component" value="Unassembled WGS sequence"/>
</dbReference>
<name>A0ABP8TQ58_9ACTN</name>
<protein>
    <submittedName>
        <fullName evidence="2">Uncharacterized protein</fullName>
    </submittedName>
</protein>
<evidence type="ECO:0000256" key="1">
    <source>
        <dbReference type="SAM" id="MobiDB-lite"/>
    </source>
</evidence>
<dbReference type="EMBL" id="BAABHJ010000020">
    <property type="protein sequence ID" value="GAA4612287.1"/>
    <property type="molecule type" value="Genomic_DNA"/>
</dbReference>